<evidence type="ECO:0000256" key="2">
    <source>
        <dbReference type="ARBA" id="ARBA00006156"/>
    </source>
</evidence>
<dbReference type="NCBIfam" id="TIGR01403">
    <property type="entry name" value="fliQ_rel_III"/>
    <property type="match status" value="1"/>
</dbReference>
<keyword evidence="6 7" id="KW-0472">Membrane</keyword>
<evidence type="ECO:0000256" key="7">
    <source>
        <dbReference type="SAM" id="Phobius"/>
    </source>
</evidence>
<dbReference type="EMBL" id="VLKU01000004">
    <property type="protein sequence ID" value="TWI35135.1"/>
    <property type="molecule type" value="Genomic_DNA"/>
</dbReference>
<keyword evidence="4 7" id="KW-0812">Transmembrane</keyword>
<dbReference type="PANTHER" id="PTHR34040:SF2">
    <property type="entry name" value="FLAGELLAR BIOSYNTHETIC PROTEIN FLIQ"/>
    <property type="match status" value="1"/>
</dbReference>
<feature type="transmembrane region" description="Helical" evidence="7">
    <location>
        <begin position="12"/>
        <end position="38"/>
    </location>
</feature>
<evidence type="ECO:0000256" key="5">
    <source>
        <dbReference type="ARBA" id="ARBA00022989"/>
    </source>
</evidence>
<sequence>MRLYETLNHALILVLQLSLPVIIAATAVGLIVGLIQALTQIQDQTLPMAVKLLAVSGVIIVLGAALSARLIAFTIDVFSRIAAG</sequence>
<evidence type="ECO:0000256" key="6">
    <source>
        <dbReference type="ARBA" id="ARBA00023136"/>
    </source>
</evidence>
<evidence type="ECO:0000313" key="8">
    <source>
        <dbReference type="EMBL" id="TWI35135.1"/>
    </source>
</evidence>
<accession>A0A562NSK2</accession>
<feature type="transmembrane region" description="Helical" evidence="7">
    <location>
        <begin position="50"/>
        <end position="72"/>
    </location>
</feature>
<keyword evidence="9" id="KW-1185">Reference proteome</keyword>
<dbReference type="GO" id="GO:0005886">
    <property type="term" value="C:plasma membrane"/>
    <property type="evidence" value="ECO:0007669"/>
    <property type="project" value="UniProtKB-SubCell"/>
</dbReference>
<dbReference type="PRINTS" id="PR00952">
    <property type="entry name" value="TYPE3IMQPROT"/>
</dbReference>
<name>A0A562NSK2_9RHOB</name>
<comment type="subcellular location">
    <subcellularLocation>
        <location evidence="1">Cell membrane</location>
        <topology evidence="1">Multi-pass membrane protein</topology>
    </subcellularLocation>
</comment>
<gene>
    <name evidence="8" type="ORF">IQ24_01644</name>
</gene>
<evidence type="ECO:0000313" key="9">
    <source>
        <dbReference type="Proteomes" id="UP000316225"/>
    </source>
</evidence>
<dbReference type="Proteomes" id="UP000316225">
    <property type="component" value="Unassembled WGS sequence"/>
</dbReference>
<evidence type="ECO:0000256" key="4">
    <source>
        <dbReference type="ARBA" id="ARBA00022692"/>
    </source>
</evidence>
<proteinExistence type="inferred from homology"/>
<dbReference type="PANTHER" id="PTHR34040">
    <property type="entry name" value="FLAGELLAR BIOSYNTHETIC PROTEIN FLIQ"/>
    <property type="match status" value="1"/>
</dbReference>
<dbReference type="Pfam" id="PF01313">
    <property type="entry name" value="Bac_export_3"/>
    <property type="match status" value="1"/>
</dbReference>
<organism evidence="8 9">
    <name type="scientific">Paracoccus sulfuroxidans</name>
    <dbReference type="NCBI Taxonomy" id="384678"/>
    <lineage>
        <taxon>Bacteria</taxon>
        <taxon>Pseudomonadati</taxon>
        <taxon>Pseudomonadota</taxon>
        <taxon>Alphaproteobacteria</taxon>
        <taxon>Rhodobacterales</taxon>
        <taxon>Paracoccaceae</taxon>
        <taxon>Paracoccus</taxon>
    </lineage>
</organism>
<dbReference type="InterPro" id="IPR006306">
    <property type="entry name" value="T3SS_HrpO"/>
</dbReference>
<dbReference type="InterPro" id="IPR002191">
    <property type="entry name" value="Bac_export_3"/>
</dbReference>
<dbReference type="GO" id="GO:0009306">
    <property type="term" value="P:protein secretion"/>
    <property type="evidence" value="ECO:0007669"/>
    <property type="project" value="InterPro"/>
</dbReference>
<evidence type="ECO:0000256" key="3">
    <source>
        <dbReference type="ARBA" id="ARBA00022475"/>
    </source>
</evidence>
<keyword evidence="5 7" id="KW-1133">Transmembrane helix</keyword>
<evidence type="ECO:0000256" key="1">
    <source>
        <dbReference type="ARBA" id="ARBA00004651"/>
    </source>
</evidence>
<keyword evidence="3" id="KW-1003">Cell membrane</keyword>
<reference evidence="8 9" key="1">
    <citation type="journal article" date="2015" name="Stand. Genomic Sci.">
        <title>Genomic Encyclopedia of Bacterial and Archaeal Type Strains, Phase III: the genomes of soil and plant-associated and newly described type strains.</title>
        <authorList>
            <person name="Whitman W.B."/>
            <person name="Woyke T."/>
            <person name="Klenk H.P."/>
            <person name="Zhou Y."/>
            <person name="Lilburn T.G."/>
            <person name="Beck B.J."/>
            <person name="De Vos P."/>
            <person name="Vandamme P."/>
            <person name="Eisen J.A."/>
            <person name="Garrity G."/>
            <person name="Hugenholtz P."/>
            <person name="Kyrpides N.C."/>
        </authorList>
    </citation>
    <scope>NUCLEOTIDE SEQUENCE [LARGE SCALE GENOMIC DNA]</scope>
    <source>
        <strain evidence="8 9">CGMCC 1.5364</strain>
    </source>
</reference>
<dbReference type="RefSeq" id="WP_145397377.1">
    <property type="nucleotide sequence ID" value="NZ_VLKU01000004.1"/>
</dbReference>
<dbReference type="OrthoDB" id="9806440at2"/>
<dbReference type="AlphaFoldDB" id="A0A562NSK2"/>
<protein>
    <submittedName>
        <fullName evidence="8">Type III secretion protein S</fullName>
    </submittedName>
</protein>
<comment type="similarity">
    <text evidence="2">Belongs to the FliQ/MopD/SpaQ family.</text>
</comment>
<comment type="caution">
    <text evidence="8">The sequence shown here is derived from an EMBL/GenBank/DDBJ whole genome shotgun (WGS) entry which is preliminary data.</text>
</comment>